<organism evidence="1 2">
    <name type="scientific">Tritrichomonas foetus</name>
    <dbReference type="NCBI Taxonomy" id="1144522"/>
    <lineage>
        <taxon>Eukaryota</taxon>
        <taxon>Metamonada</taxon>
        <taxon>Parabasalia</taxon>
        <taxon>Tritrichomonadida</taxon>
        <taxon>Tritrichomonadidae</taxon>
        <taxon>Tritrichomonas</taxon>
    </lineage>
</organism>
<evidence type="ECO:0000313" key="1">
    <source>
        <dbReference type="EMBL" id="OHT08001.1"/>
    </source>
</evidence>
<dbReference type="EMBL" id="MLAK01000681">
    <property type="protein sequence ID" value="OHT08001.1"/>
    <property type="molecule type" value="Genomic_DNA"/>
</dbReference>
<gene>
    <name evidence="1" type="ORF">TRFO_23713</name>
</gene>
<proteinExistence type="predicted"/>
<accession>A0A1J4K928</accession>
<dbReference type="Proteomes" id="UP000179807">
    <property type="component" value="Unassembled WGS sequence"/>
</dbReference>
<evidence type="ECO:0000313" key="2">
    <source>
        <dbReference type="Proteomes" id="UP000179807"/>
    </source>
</evidence>
<sequence>MQAFLDNFIQATSSEHSPNEISAGLAAFRNSINPEIVRKETSQKIIHFFKSIFKQLLKCCESESSIVRVSSFPALTSFLSKMTRTFSMEIQKAFIIFATKCVYVTKGSILIIFSFSYISHFIAKPFFEDFFNSVPIYHHFVNCNSGDLAHVIRNLPEMSKDNLTTILMSFIIQYQKTLNSKLLIPIQKIVEINPSYFLDEIYNSKEISLISFIFSTINVNANKYDLHDIALNALKKLQNAQYSDRDDCFHLLSVKSKSFSLSFKLISDSILNDSEKHHKKVTSVEISLDDQTIELNIDDFKNTPSFYSLSLPNSLLFPDFENDIPSVIAAKFKTIQKKLSDSNSILDVEEYIELYEKWLVDDFNKTIKYNENISSALKSFAASLPCLIANAKTFRLILILKSILKMKIKSWIHGLDILKVLESLNLELISFISLKERIELLLFLSMNKRDNLSISAIELIEKLTNESNFYEITHIISHKIDLFSPVSLQKHLNILARIIRKHQELNRKHLEFILQMLISIHSDYIFDFNTLAEIFNFSQYFPNNSDKLTNIAYSILLYSVKYIKGVDLSLKASFINPNIYNGNNTNAVYDKMIDQYLNSKSIDIVSDKPFSFKHNYPLISYAYCYYMAQNIDKRNSINLIEYFFEYFPYESTCRLLKINDSKFIENLYPKLMIVTDPHTIAHWIKLYPNENMVVYASYYVLNCKGVCSNDLYHFFMFLHSYQDKYEDIIRNGLLSIDPFVTSKFMFRILGHPDFILKYSTQLNKKTSVFCDNFDLMDDEVKIEYIKAFINENQNYTCEPVNHHSSTSSQAHQHHRDSDTFLNSNLNICDSPLMINFGLNNLSGWQKKTFEFKIRKKNDEKDRAFNPHFRKRVRDDLQDQLQYYININNKDRIKFILRMAVIKGYQFDMTSLHISKVANFIIFKFFKKRNIDTKTLLPITVYSTNLLNRDFVRKWDIVYLCQNIKYIDVKPNCLLSFLEKCQRHYKSILLFMASYLEKVSRKYKTQNNLSNENEHLEDINITIKNNNKIDVEVVDFLFEKIKKESQPENARETAYVILMLSKLIIFNDDQMTIVRSLFTICGLNSIEVAHLFSSIITSINHSRKGNNMVLSNLHNVIINYLDGIYPSQFLAGIQILHQVVSSIDEKSQNIAEPLLPKIISKIFDNPKQIYLTDISLLFKIILSNPRLESLHSIISSRIVEIISSFISSSSNNFLFITLNQHNSNPIFNSLSSEFTKLIPLVLNLTYPDIPLYHQLVKISEDELEIKNMKATMNFLNNLSIHIKKAPTQEHKNSVLNRNLQIFIEKFKGCDSYSIFSIFLEFSRIIKRNFPLEKLFVVLSDVFLTNSNRFFPVFAVVAGVIKKLNTQVSNEILEQSIKKAQQNIHNEAHKYAIDHLKNIENIQETLGIALLENDYLE</sequence>
<reference evidence="1" key="1">
    <citation type="submission" date="2016-10" db="EMBL/GenBank/DDBJ databases">
        <authorList>
            <person name="Benchimol M."/>
            <person name="Almeida L.G."/>
            <person name="Vasconcelos A.T."/>
            <person name="Perreira-Neves A."/>
            <person name="Rosa I.A."/>
            <person name="Tasca T."/>
            <person name="Bogo M.R."/>
            <person name="de Souza W."/>
        </authorList>
    </citation>
    <scope>NUCLEOTIDE SEQUENCE [LARGE SCALE GENOMIC DNA]</scope>
    <source>
        <strain evidence="1">K</strain>
    </source>
</reference>
<name>A0A1J4K928_9EUKA</name>
<protein>
    <submittedName>
        <fullName evidence="1">Uncharacterized protein</fullName>
    </submittedName>
</protein>
<dbReference type="GeneID" id="94838023"/>
<comment type="caution">
    <text evidence="1">The sequence shown here is derived from an EMBL/GenBank/DDBJ whole genome shotgun (WGS) entry which is preliminary data.</text>
</comment>
<dbReference type="VEuPathDB" id="TrichDB:TRFO_23713"/>
<keyword evidence="2" id="KW-1185">Reference proteome</keyword>
<dbReference type="RefSeq" id="XP_068361137.1">
    <property type="nucleotide sequence ID" value="XM_068503319.1"/>
</dbReference>